<keyword evidence="1" id="KW-0472">Membrane</keyword>
<sequence>MISEKIKKDVTDEFANLKEALQTHLKPGFDVSQTKQFLQAHIPKEIVYKSEILLDTLLNYLMEDARERIKSADVNLQNAFFDADFRKRLHEWTKQLKNKLAIEPNIVKYTSDPRLKQGLIASGITFVVGTGITAALAPIFAGIVTIVLTAFAFKFAYEKAAPKAREIIKMDIDHFLTASQRQVVEWLEKVETAFENDFSGFCAKNGFELKGKLNG</sequence>
<evidence type="ECO:0000313" key="2">
    <source>
        <dbReference type="EMBL" id="QTA83800.1"/>
    </source>
</evidence>
<evidence type="ECO:0000256" key="1">
    <source>
        <dbReference type="SAM" id="Phobius"/>
    </source>
</evidence>
<dbReference type="RefSeq" id="WP_207689594.1">
    <property type="nucleotide sequence ID" value="NZ_CP061799.1"/>
</dbReference>
<keyword evidence="3" id="KW-1185">Reference proteome</keyword>
<dbReference type="EMBL" id="CP061799">
    <property type="protein sequence ID" value="QTA83800.1"/>
    <property type="molecule type" value="Genomic_DNA"/>
</dbReference>
<dbReference type="KEGG" id="dli:dnl_62160"/>
<organism evidence="2 3">
    <name type="scientific">Desulfonema limicola</name>
    <dbReference type="NCBI Taxonomy" id="45656"/>
    <lineage>
        <taxon>Bacteria</taxon>
        <taxon>Pseudomonadati</taxon>
        <taxon>Thermodesulfobacteriota</taxon>
        <taxon>Desulfobacteria</taxon>
        <taxon>Desulfobacterales</taxon>
        <taxon>Desulfococcaceae</taxon>
        <taxon>Desulfonema</taxon>
    </lineage>
</organism>
<proteinExistence type="predicted"/>
<dbReference type="Proteomes" id="UP000663720">
    <property type="component" value="Chromosome"/>
</dbReference>
<keyword evidence="1" id="KW-0812">Transmembrane</keyword>
<protein>
    <submittedName>
        <fullName evidence="2">Uncharacterized protein</fullName>
    </submittedName>
</protein>
<evidence type="ECO:0000313" key="3">
    <source>
        <dbReference type="Proteomes" id="UP000663720"/>
    </source>
</evidence>
<accession>A0A975BEU0</accession>
<keyword evidence="1" id="KW-1133">Transmembrane helix</keyword>
<reference evidence="2" key="1">
    <citation type="journal article" date="2021" name="Microb. Physiol.">
        <title>Proteogenomic Insights into the Physiology of Marine, Sulfate-Reducing, Filamentous Desulfonema limicola and Desulfonema magnum.</title>
        <authorList>
            <person name="Schnaars V."/>
            <person name="Wohlbrand L."/>
            <person name="Scheve S."/>
            <person name="Hinrichs C."/>
            <person name="Reinhardt R."/>
            <person name="Rabus R."/>
        </authorList>
    </citation>
    <scope>NUCLEOTIDE SEQUENCE</scope>
    <source>
        <strain evidence="2">5ac10</strain>
    </source>
</reference>
<dbReference type="AlphaFoldDB" id="A0A975BEU0"/>
<feature type="transmembrane region" description="Helical" evidence="1">
    <location>
        <begin position="124"/>
        <end position="153"/>
    </location>
</feature>
<name>A0A975BEU0_9BACT</name>
<gene>
    <name evidence="2" type="ORF">dnl_62160</name>
</gene>